<evidence type="ECO:0000313" key="3">
    <source>
        <dbReference type="Proteomes" id="UP000004671"/>
    </source>
</evidence>
<dbReference type="AlphaFoldDB" id="H1XPV0"/>
<dbReference type="eggNOG" id="ENOG5033AD6">
    <property type="taxonomic scope" value="Bacteria"/>
</dbReference>
<accession>H1XPV0</accession>
<keyword evidence="3" id="KW-1185">Reference proteome</keyword>
<organism evidence="2 3">
    <name type="scientific">Caldithrix abyssi DSM 13497</name>
    <dbReference type="NCBI Taxonomy" id="880073"/>
    <lineage>
        <taxon>Bacteria</taxon>
        <taxon>Pseudomonadati</taxon>
        <taxon>Calditrichota</taxon>
        <taxon>Calditrichia</taxon>
        <taxon>Calditrichales</taxon>
        <taxon>Calditrichaceae</taxon>
        <taxon>Caldithrix</taxon>
    </lineage>
</organism>
<dbReference type="EMBL" id="CP018099">
    <property type="protein sequence ID" value="APF20396.1"/>
    <property type="molecule type" value="Genomic_DNA"/>
</dbReference>
<dbReference type="Proteomes" id="UP000004671">
    <property type="component" value="Chromosome"/>
</dbReference>
<dbReference type="KEGG" id="caby:Cabys_3650"/>
<name>H1XPV0_CALAY</name>
<reference evidence="1 4" key="2">
    <citation type="submission" date="2016-11" db="EMBL/GenBank/DDBJ databases">
        <title>Genomic analysis of Caldithrix abyssi and proposal of a novel bacterial phylum Caldithrichaeota.</title>
        <authorList>
            <person name="Kublanov I."/>
            <person name="Sigalova O."/>
            <person name="Gavrilov S."/>
            <person name="Lebedinsky A."/>
            <person name="Ivanova N."/>
            <person name="Daum C."/>
            <person name="Reddy T."/>
            <person name="Klenk H.P."/>
            <person name="Goker M."/>
            <person name="Reva O."/>
            <person name="Miroshnichenko M."/>
            <person name="Kyprides N."/>
            <person name="Woyke T."/>
            <person name="Gelfand M."/>
        </authorList>
    </citation>
    <scope>NUCLEOTIDE SEQUENCE [LARGE SCALE GENOMIC DNA]</scope>
    <source>
        <strain evidence="1 4">LF13</strain>
    </source>
</reference>
<dbReference type="InterPro" id="IPR010064">
    <property type="entry name" value="HK97-gp10_tail"/>
</dbReference>
<dbReference type="Proteomes" id="UP000183868">
    <property type="component" value="Chromosome"/>
</dbReference>
<proteinExistence type="predicted"/>
<protein>
    <submittedName>
        <fullName evidence="1">Bacteriophage HK97-gp10, putative tail-component</fullName>
    </submittedName>
</protein>
<reference evidence="2 3" key="1">
    <citation type="submission" date="2011-09" db="EMBL/GenBank/DDBJ databases">
        <title>The permanent draft genome of Caldithrix abyssi DSM 13497.</title>
        <authorList>
            <consortium name="US DOE Joint Genome Institute (JGI-PGF)"/>
            <person name="Lucas S."/>
            <person name="Han J."/>
            <person name="Lapidus A."/>
            <person name="Bruce D."/>
            <person name="Goodwin L."/>
            <person name="Pitluck S."/>
            <person name="Peters L."/>
            <person name="Kyrpides N."/>
            <person name="Mavromatis K."/>
            <person name="Ivanova N."/>
            <person name="Mikhailova N."/>
            <person name="Chertkov O."/>
            <person name="Detter J.C."/>
            <person name="Tapia R."/>
            <person name="Han C."/>
            <person name="Land M."/>
            <person name="Hauser L."/>
            <person name="Markowitz V."/>
            <person name="Cheng J.-F."/>
            <person name="Hugenholtz P."/>
            <person name="Woyke T."/>
            <person name="Wu D."/>
            <person name="Spring S."/>
            <person name="Brambilla E."/>
            <person name="Klenk H.-P."/>
            <person name="Eisen J.A."/>
        </authorList>
    </citation>
    <scope>NUCLEOTIDE SEQUENCE [LARGE SCALE GENOMIC DNA]</scope>
    <source>
        <strain evidence="2 3">DSM 13497</strain>
    </source>
</reference>
<gene>
    <name evidence="1" type="ORF">Cabys_3650</name>
    <name evidence="2" type="ORF">Calab_1455</name>
</gene>
<evidence type="ECO:0000313" key="4">
    <source>
        <dbReference type="Proteomes" id="UP000183868"/>
    </source>
</evidence>
<dbReference type="EMBL" id="CM001402">
    <property type="protein sequence ID" value="EHO41076.1"/>
    <property type="molecule type" value="Genomic_DNA"/>
</dbReference>
<dbReference type="PaxDb" id="880073-Calab_1455"/>
<dbReference type="Pfam" id="PF04883">
    <property type="entry name" value="HK97-gp10_like"/>
    <property type="match status" value="1"/>
</dbReference>
<dbReference type="OrthoDB" id="4457835at2"/>
<dbReference type="STRING" id="880073.Cabys_3650"/>
<dbReference type="InParanoid" id="H1XPV0"/>
<evidence type="ECO:0000313" key="1">
    <source>
        <dbReference type="EMBL" id="APF20396.1"/>
    </source>
</evidence>
<sequence length="152" mass="17775">MDEQGKKIVGRIRKQIKKNLERELANIGEDMVANVVEYLDRRNINVTGDLRKSIVSEVKREQEKLLLTVGTNLLYAPFVHYGTKPHWPPKKAIRKWVYKKFGLTHKALNRATFLIRRKIAEQGTRKKPFLLAVYRLYKPRIVKRLQAAAIKV</sequence>
<dbReference type="RefSeq" id="WP_006928169.1">
    <property type="nucleotide sequence ID" value="NZ_CM001402.1"/>
</dbReference>
<dbReference type="HOGENOM" id="CLU_1718938_0_0_0"/>
<evidence type="ECO:0000313" key="2">
    <source>
        <dbReference type="EMBL" id="EHO41076.1"/>
    </source>
</evidence>